<dbReference type="AlphaFoldDB" id="A0AAV9Z832"/>
<name>A0AAV9Z832_9AGAR</name>
<proteinExistence type="predicted"/>
<reference evidence="2 3" key="1">
    <citation type="journal article" date="2024" name="J Genomics">
        <title>Draft genome sequencing and assembly of Favolaschia claudopus CIRM-BRFM 2984 isolated from oak limbs.</title>
        <authorList>
            <person name="Navarro D."/>
            <person name="Drula E."/>
            <person name="Chaduli D."/>
            <person name="Cazenave R."/>
            <person name="Ahrendt S."/>
            <person name="Wang J."/>
            <person name="Lipzen A."/>
            <person name="Daum C."/>
            <person name="Barry K."/>
            <person name="Grigoriev I.V."/>
            <person name="Favel A."/>
            <person name="Rosso M.N."/>
            <person name="Martin F."/>
        </authorList>
    </citation>
    <scope>NUCLEOTIDE SEQUENCE [LARGE SCALE GENOMIC DNA]</scope>
    <source>
        <strain evidence="2 3">CIRM-BRFM 2984</strain>
    </source>
</reference>
<evidence type="ECO:0000313" key="3">
    <source>
        <dbReference type="Proteomes" id="UP001362999"/>
    </source>
</evidence>
<accession>A0AAV9Z832</accession>
<dbReference type="Proteomes" id="UP001362999">
    <property type="component" value="Unassembled WGS sequence"/>
</dbReference>
<comment type="caution">
    <text evidence="2">The sequence shown here is derived from an EMBL/GenBank/DDBJ whole genome shotgun (WGS) entry which is preliminary data.</text>
</comment>
<dbReference type="EMBL" id="JAWWNJ010000183">
    <property type="protein sequence ID" value="KAK6974524.1"/>
    <property type="molecule type" value="Genomic_DNA"/>
</dbReference>
<keyword evidence="3" id="KW-1185">Reference proteome</keyword>
<feature type="region of interest" description="Disordered" evidence="1">
    <location>
        <begin position="1"/>
        <end position="24"/>
    </location>
</feature>
<protein>
    <submittedName>
        <fullName evidence="2">Uncharacterized protein</fullName>
    </submittedName>
</protein>
<evidence type="ECO:0000256" key="1">
    <source>
        <dbReference type="SAM" id="MobiDB-lite"/>
    </source>
</evidence>
<sequence length="216" mass="23070">MLCWHDGRHSGRSGIHPAPSASRPGISDRTLLLQIMSDIASTRWFRFRCGDLKPRGFWMYADWICGLPCRFHPGFLPPLAGADIVVPTSTTDSRCVPTVSAPTMCRGGFLCPFRPCFQCGVASVAAPPKVHGPALAGGAHASAKGKTYDSVGGLVDTGDFCLGEGNFPRTSCFAWWSGPTGFNQRSCHTSGRPVPPIASVLCDQPPGMMLCSDNNL</sequence>
<gene>
    <name evidence="2" type="ORF">R3P38DRAFT_3296609</name>
</gene>
<evidence type="ECO:0000313" key="2">
    <source>
        <dbReference type="EMBL" id="KAK6974524.1"/>
    </source>
</evidence>
<organism evidence="2 3">
    <name type="scientific">Favolaschia claudopus</name>
    <dbReference type="NCBI Taxonomy" id="2862362"/>
    <lineage>
        <taxon>Eukaryota</taxon>
        <taxon>Fungi</taxon>
        <taxon>Dikarya</taxon>
        <taxon>Basidiomycota</taxon>
        <taxon>Agaricomycotina</taxon>
        <taxon>Agaricomycetes</taxon>
        <taxon>Agaricomycetidae</taxon>
        <taxon>Agaricales</taxon>
        <taxon>Marasmiineae</taxon>
        <taxon>Mycenaceae</taxon>
        <taxon>Favolaschia</taxon>
    </lineage>
</organism>